<accession>A0ABV3Y2R3</accession>
<evidence type="ECO:0000256" key="2">
    <source>
        <dbReference type="ARBA" id="ARBA00004954"/>
    </source>
</evidence>
<evidence type="ECO:0000256" key="5">
    <source>
        <dbReference type="ARBA" id="ARBA00022755"/>
    </source>
</evidence>
<organism evidence="10 11">
    <name type="scientific">Ferrimicrobium acidiphilum</name>
    <dbReference type="NCBI Taxonomy" id="121039"/>
    <lineage>
        <taxon>Bacteria</taxon>
        <taxon>Bacillati</taxon>
        <taxon>Actinomycetota</taxon>
        <taxon>Acidimicrobiia</taxon>
        <taxon>Acidimicrobiales</taxon>
        <taxon>Acidimicrobiaceae</taxon>
        <taxon>Ferrimicrobium</taxon>
    </lineage>
</organism>
<dbReference type="Proteomes" id="UP001560267">
    <property type="component" value="Unassembled WGS sequence"/>
</dbReference>
<reference evidence="10 11" key="1">
    <citation type="submission" date="2024-07" db="EMBL/GenBank/DDBJ databases">
        <title>Draft Genome Sequence of Ferrimicrobium acidiphilum Strain YE2023, Isolated from a Pulp of Bioleach Reactor.</title>
        <authorList>
            <person name="Elkina Y.A."/>
            <person name="Bulaeva A.G."/>
            <person name="Beletsky A.V."/>
            <person name="Mardanov A.V."/>
        </authorList>
    </citation>
    <scope>NUCLEOTIDE SEQUENCE [LARGE SCALE GENOMIC DNA]</scope>
    <source>
        <strain evidence="10 11">YE2023</strain>
    </source>
</reference>
<dbReference type="SMART" id="SM00851">
    <property type="entry name" value="MGS"/>
    <property type="match status" value="1"/>
</dbReference>
<dbReference type="EC" id="3.5.4.10" evidence="8"/>
<dbReference type="PANTHER" id="PTHR11692:SF0">
    <property type="entry name" value="BIFUNCTIONAL PURINE BIOSYNTHESIS PROTEIN ATIC"/>
    <property type="match status" value="1"/>
</dbReference>
<proteinExistence type="inferred from homology"/>
<dbReference type="InterPro" id="IPR002695">
    <property type="entry name" value="PurH-like"/>
</dbReference>
<comment type="catalytic activity">
    <reaction evidence="8">
        <text>(6R)-10-formyltetrahydrofolate + 5-amino-1-(5-phospho-beta-D-ribosyl)imidazole-4-carboxamide = 5-formamido-1-(5-phospho-D-ribosyl)imidazole-4-carboxamide + (6S)-5,6,7,8-tetrahydrofolate</text>
        <dbReference type="Rhea" id="RHEA:22192"/>
        <dbReference type="ChEBI" id="CHEBI:57453"/>
        <dbReference type="ChEBI" id="CHEBI:58467"/>
        <dbReference type="ChEBI" id="CHEBI:58475"/>
        <dbReference type="ChEBI" id="CHEBI:195366"/>
        <dbReference type="EC" id="2.1.2.3"/>
    </reaction>
</comment>
<name>A0ABV3Y2R3_9ACTN</name>
<dbReference type="NCBIfam" id="NF002049">
    <property type="entry name" value="PRK00881.1"/>
    <property type="match status" value="1"/>
</dbReference>
<evidence type="ECO:0000313" key="10">
    <source>
        <dbReference type="EMBL" id="MEX6429862.1"/>
    </source>
</evidence>
<dbReference type="HAMAP" id="MF_00139">
    <property type="entry name" value="PurH"/>
    <property type="match status" value="1"/>
</dbReference>
<dbReference type="SMART" id="SM00798">
    <property type="entry name" value="AICARFT_IMPCHas"/>
    <property type="match status" value="1"/>
</dbReference>
<dbReference type="InterPro" id="IPR024051">
    <property type="entry name" value="AICAR_Tfase_dup_dom_sf"/>
</dbReference>
<dbReference type="Gene3D" id="3.40.140.20">
    <property type="match status" value="2"/>
</dbReference>
<dbReference type="Pfam" id="PF02142">
    <property type="entry name" value="MGS"/>
    <property type="match status" value="1"/>
</dbReference>
<dbReference type="PROSITE" id="PS51855">
    <property type="entry name" value="MGS"/>
    <property type="match status" value="1"/>
</dbReference>
<dbReference type="EC" id="2.1.2.3" evidence="8"/>
<evidence type="ECO:0000256" key="8">
    <source>
        <dbReference type="HAMAP-Rule" id="MF_00139"/>
    </source>
</evidence>
<keyword evidence="6 8" id="KW-0378">Hydrolase</keyword>
<keyword evidence="11" id="KW-1185">Reference proteome</keyword>
<comment type="domain">
    <text evidence="8">The IMP cyclohydrolase activity resides in the N-terminal region.</text>
</comment>
<protein>
    <recommendedName>
        <fullName evidence="8">Bifunctional purine biosynthesis protein PurH</fullName>
    </recommendedName>
    <domain>
        <recommendedName>
            <fullName evidence="8">Phosphoribosylaminoimidazolecarboxamide formyltransferase</fullName>
            <ecNumber evidence="8">2.1.2.3</ecNumber>
        </recommendedName>
        <alternativeName>
            <fullName evidence="8">AICAR transformylase</fullName>
        </alternativeName>
    </domain>
    <domain>
        <recommendedName>
            <fullName evidence="8">IMP cyclohydrolase</fullName>
            <ecNumber evidence="8">3.5.4.10</ecNumber>
        </recommendedName>
        <alternativeName>
            <fullName evidence="8">ATIC</fullName>
        </alternativeName>
        <alternativeName>
            <fullName evidence="8">IMP synthase</fullName>
        </alternativeName>
        <alternativeName>
            <fullName evidence="8">Inosinicase</fullName>
        </alternativeName>
    </domain>
</protein>
<dbReference type="SUPFAM" id="SSF53927">
    <property type="entry name" value="Cytidine deaminase-like"/>
    <property type="match status" value="1"/>
</dbReference>
<sequence length="497" mass="52632">MQALISLYDKTGLDALAPALVEAGYSLIASGGTSDALAELGIAHTTVEDLTGFPSLFGGRVKTLHPAIHGPILADRTKVDHVEELRAQGWSPIDLVVVNLYPFDADPSIELIDIGGPALVRAAAKNFESVTVVVDPGDYQRISKGIAVGLSLDERKALAAKAFAYVSAYDSRVARWLTGEETSELLPYTTLNLRRVRELRYGENPHQSGALYVDDSETPSGWATAHWLGTEEPSYLNIFDADGAQHLLDRLGDSPACVIVKHGGPCGVARRANIQDAYVEAFDGDPLSAFGGVVAINRPLTPELATLMLDRPKFDVLVAPGVVGPAEETILAKRRRSRIVLFEGATASRQIRSVAGGYLVQLPDDLEGIDGFRLVTSRTPSDGELEDAWMAVAVAQAAASNAVVIVKDQVAVGVGQGQPSRVDASRIAVAKAGDRASGGVGASDAFFPFPDGLETLISAGVTTVVAPSGSVKDDEIAKVAERAGISLLFAPRRHFRH</sequence>
<keyword evidence="7 8" id="KW-0511">Multifunctional enzyme</keyword>
<comment type="pathway">
    <text evidence="1 8">Purine metabolism; IMP biosynthesis via de novo pathway; IMP from 5-formamido-1-(5-phospho-D-ribosyl)imidazole-4-carboxamide: step 1/1.</text>
</comment>
<keyword evidence="4 8" id="KW-0808">Transferase</keyword>
<dbReference type="SUPFAM" id="SSF52335">
    <property type="entry name" value="Methylglyoxal synthase-like"/>
    <property type="match status" value="1"/>
</dbReference>
<evidence type="ECO:0000313" key="11">
    <source>
        <dbReference type="Proteomes" id="UP001560267"/>
    </source>
</evidence>
<dbReference type="InterPro" id="IPR016193">
    <property type="entry name" value="Cytidine_deaminase-like"/>
</dbReference>
<dbReference type="CDD" id="cd01421">
    <property type="entry name" value="IMPCH"/>
    <property type="match status" value="1"/>
</dbReference>
<evidence type="ECO:0000259" key="9">
    <source>
        <dbReference type="PROSITE" id="PS51855"/>
    </source>
</evidence>
<dbReference type="GO" id="GO:0003937">
    <property type="term" value="F:IMP cyclohydrolase activity"/>
    <property type="evidence" value="ECO:0007669"/>
    <property type="project" value="UniProtKB-EC"/>
</dbReference>
<gene>
    <name evidence="8 10" type="primary">purH</name>
    <name evidence="10" type="ORF">AB6A68_08430</name>
</gene>
<evidence type="ECO:0000256" key="3">
    <source>
        <dbReference type="ARBA" id="ARBA00007667"/>
    </source>
</evidence>
<evidence type="ECO:0000256" key="1">
    <source>
        <dbReference type="ARBA" id="ARBA00004844"/>
    </source>
</evidence>
<comment type="pathway">
    <text evidence="2 8">Purine metabolism; IMP biosynthesis via de novo pathway; 5-formamido-1-(5-phospho-D-ribosyl)imidazole-4-carboxamide from 5-amino-1-(5-phospho-D-ribosyl)imidazole-4-carboxamide (10-formyl THF route): step 1/1.</text>
</comment>
<keyword evidence="5 8" id="KW-0658">Purine biosynthesis</keyword>
<evidence type="ECO:0000256" key="6">
    <source>
        <dbReference type="ARBA" id="ARBA00022801"/>
    </source>
</evidence>
<dbReference type="InterPro" id="IPR036914">
    <property type="entry name" value="MGS-like_dom_sf"/>
</dbReference>
<dbReference type="EMBL" id="JBFSHR010000027">
    <property type="protein sequence ID" value="MEX6429862.1"/>
    <property type="molecule type" value="Genomic_DNA"/>
</dbReference>
<comment type="similarity">
    <text evidence="3 8">Belongs to the PurH family.</text>
</comment>
<evidence type="ECO:0000256" key="7">
    <source>
        <dbReference type="ARBA" id="ARBA00023268"/>
    </source>
</evidence>
<dbReference type="InterPro" id="IPR011607">
    <property type="entry name" value="MGS-like_dom"/>
</dbReference>
<dbReference type="PIRSF" id="PIRSF000414">
    <property type="entry name" value="AICARFT_IMPCHas"/>
    <property type="match status" value="1"/>
</dbReference>
<comment type="catalytic activity">
    <reaction evidence="8">
        <text>IMP + H2O = 5-formamido-1-(5-phospho-D-ribosyl)imidazole-4-carboxamide</text>
        <dbReference type="Rhea" id="RHEA:18445"/>
        <dbReference type="ChEBI" id="CHEBI:15377"/>
        <dbReference type="ChEBI" id="CHEBI:58053"/>
        <dbReference type="ChEBI" id="CHEBI:58467"/>
        <dbReference type="EC" id="3.5.4.10"/>
    </reaction>
</comment>
<feature type="domain" description="MGS-like" evidence="9">
    <location>
        <begin position="1"/>
        <end position="134"/>
    </location>
</feature>
<evidence type="ECO:0000256" key="4">
    <source>
        <dbReference type="ARBA" id="ARBA00022679"/>
    </source>
</evidence>
<dbReference type="Gene3D" id="3.40.50.1380">
    <property type="entry name" value="Methylglyoxal synthase-like domain"/>
    <property type="match status" value="1"/>
</dbReference>
<dbReference type="RefSeq" id="WP_298404437.1">
    <property type="nucleotide sequence ID" value="NZ_JBFSHR010000027.1"/>
</dbReference>
<dbReference type="Pfam" id="PF01808">
    <property type="entry name" value="AICARFT_IMPCHas"/>
    <property type="match status" value="1"/>
</dbReference>
<dbReference type="GO" id="GO:0004643">
    <property type="term" value="F:phosphoribosylaminoimidazolecarboxamide formyltransferase activity"/>
    <property type="evidence" value="ECO:0007669"/>
    <property type="project" value="UniProtKB-EC"/>
</dbReference>
<comment type="caution">
    <text evidence="10">The sequence shown here is derived from an EMBL/GenBank/DDBJ whole genome shotgun (WGS) entry which is preliminary data.</text>
</comment>
<dbReference type="PANTHER" id="PTHR11692">
    <property type="entry name" value="BIFUNCTIONAL PURINE BIOSYNTHESIS PROTEIN PURH"/>
    <property type="match status" value="1"/>
</dbReference>